<name>A0A830HQ08_9CHLO</name>
<feature type="region of interest" description="Disordered" evidence="1">
    <location>
        <begin position="353"/>
        <end position="401"/>
    </location>
</feature>
<dbReference type="SMART" id="SM00879">
    <property type="entry name" value="Brix"/>
    <property type="match status" value="1"/>
</dbReference>
<dbReference type="PANTHER" id="PTHR12661">
    <property type="entry name" value="PETER PAN-RELATED"/>
    <property type="match status" value="1"/>
</dbReference>
<dbReference type="PROSITE" id="PS50833">
    <property type="entry name" value="BRIX"/>
    <property type="match status" value="1"/>
</dbReference>
<accession>A0A830HQ08</accession>
<dbReference type="InterPro" id="IPR045112">
    <property type="entry name" value="PPAN-like"/>
</dbReference>
<comment type="caution">
    <text evidence="3">The sequence shown here is derived from an EMBL/GenBank/DDBJ whole genome shotgun (WGS) entry which is preliminary data.</text>
</comment>
<keyword evidence="4" id="KW-1185">Reference proteome</keyword>
<feature type="region of interest" description="Disordered" evidence="1">
    <location>
        <begin position="1"/>
        <end position="42"/>
    </location>
</feature>
<dbReference type="Pfam" id="PF04427">
    <property type="entry name" value="Brix"/>
    <property type="match status" value="1"/>
</dbReference>
<gene>
    <name evidence="3" type="ORF">PPROV_000773500</name>
</gene>
<dbReference type="AlphaFoldDB" id="A0A830HQ08"/>
<feature type="compositionally biased region" description="Basic and acidic residues" evidence="1">
    <location>
        <begin position="353"/>
        <end position="369"/>
    </location>
</feature>
<feature type="compositionally biased region" description="Basic residues" evidence="1">
    <location>
        <begin position="1"/>
        <end position="11"/>
    </location>
</feature>
<protein>
    <recommendedName>
        <fullName evidence="2">Brix domain-containing protein</fullName>
    </recommendedName>
</protein>
<evidence type="ECO:0000259" key="2">
    <source>
        <dbReference type="PROSITE" id="PS50833"/>
    </source>
</evidence>
<sequence>MARTRRRKKRTHLSDGDGGRSTSSKNLSSTSASASSSRERKVPTSLVALRGPLAHSLLPELSEDLKKMLLPHTLSNLRTRRSNTLKDFVQVTGPLGVSHMVLLSATSAASYMRIVRTPHGPTVTFKIESYALTRDVVSVQRRPRAPSHAFTHPPLVVLHGFKTKPEDEDGEAVSLASVTLQNMFPAIDVRSARLHECRRVLCCSYDRETKRIQLRHYAITCKPVGASKAISNFLGKDAGGAGDGKLPDLSKYGDVSEAVAGVFGGYGSESEADEDARVILPQDYPDDATSSARRMAGKAGYNRRGEQSAVKVHELGPRLEMSIMKVEEGVCSGTVLFHQYISKTEEEAQELEERKMAASELKAQRKAEQEANVAAKQAARDAKKREKAARRSGGSGGGGGG</sequence>
<dbReference type="Proteomes" id="UP000660262">
    <property type="component" value="Unassembled WGS sequence"/>
</dbReference>
<evidence type="ECO:0000313" key="4">
    <source>
        <dbReference type="Proteomes" id="UP000660262"/>
    </source>
</evidence>
<dbReference type="GO" id="GO:0019843">
    <property type="term" value="F:rRNA binding"/>
    <property type="evidence" value="ECO:0007669"/>
    <property type="project" value="InterPro"/>
</dbReference>
<proteinExistence type="predicted"/>
<evidence type="ECO:0000313" key="3">
    <source>
        <dbReference type="EMBL" id="GHP08998.1"/>
    </source>
</evidence>
<dbReference type="GO" id="GO:0030687">
    <property type="term" value="C:preribosome, large subunit precursor"/>
    <property type="evidence" value="ECO:0007669"/>
    <property type="project" value="TreeGrafter"/>
</dbReference>
<dbReference type="GO" id="GO:0000027">
    <property type="term" value="P:ribosomal large subunit assembly"/>
    <property type="evidence" value="ECO:0007669"/>
    <property type="project" value="TreeGrafter"/>
</dbReference>
<dbReference type="InterPro" id="IPR007109">
    <property type="entry name" value="Brix"/>
</dbReference>
<dbReference type="EMBL" id="BNJQ01000023">
    <property type="protein sequence ID" value="GHP08998.1"/>
    <property type="molecule type" value="Genomic_DNA"/>
</dbReference>
<dbReference type="OrthoDB" id="10261452at2759"/>
<reference evidence="3" key="1">
    <citation type="submission" date="2020-10" db="EMBL/GenBank/DDBJ databases">
        <title>Unveiling of a novel bifunctional photoreceptor, Dualchrome1, isolated from a cosmopolitan green alga.</title>
        <authorList>
            <person name="Suzuki S."/>
            <person name="Kawachi M."/>
        </authorList>
    </citation>
    <scope>NUCLEOTIDE SEQUENCE</scope>
    <source>
        <strain evidence="3">NIES 2893</strain>
    </source>
</reference>
<organism evidence="3 4">
    <name type="scientific">Pycnococcus provasolii</name>
    <dbReference type="NCBI Taxonomy" id="41880"/>
    <lineage>
        <taxon>Eukaryota</taxon>
        <taxon>Viridiplantae</taxon>
        <taxon>Chlorophyta</taxon>
        <taxon>Pseudoscourfieldiophyceae</taxon>
        <taxon>Pseudoscourfieldiales</taxon>
        <taxon>Pycnococcaceae</taxon>
        <taxon>Pycnococcus</taxon>
    </lineage>
</organism>
<feature type="domain" description="Brix" evidence="2">
    <location>
        <begin position="44"/>
        <end position="332"/>
    </location>
</feature>
<dbReference type="GO" id="GO:0006364">
    <property type="term" value="P:rRNA processing"/>
    <property type="evidence" value="ECO:0007669"/>
    <property type="project" value="InterPro"/>
</dbReference>
<feature type="compositionally biased region" description="Low complexity" evidence="1">
    <location>
        <begin position="21"/>
        <end position="36"/>
    </location>
</feature>
<dbReference type="PANTHER" id="PTHR12661:SF5">
    <property type="entry name" value="SUPPRESSOR OF SWI4 1 HOMOLOG"/>
    <property type="match status" value="1"/>
</dbReference>
<evidence type="ECO:0000256" key="1">
    <source>
        <dbReference type="SAM" id="MobiDB-lite"/>
    </source>
</evidence>